<feature type="domain" description="Alpha/beta-hydrolase N-terminal" evidence="3">
    <location>
        <begin position="14"/>
        <end position="222"/>
    </location>
</feature>
<evidence type="ECO:0000256" key="1">
    <source>
        <dbReference type="SAM" id="Phobius"/>
    </source>
</evidence>
<organism evidence="4 5">
    <name type="scientific">Falsiroseomonas algicola</name>
    <dbReference type="NCBI Taxonomy" id="2716930"/>
    <lineage>
        <taxon>Bacteria</taxon>
        <taxon>Pseudomonadati</taxon>
        <taxon>Pseudomonadota</taxon>
        <taxon>Alphaproteobacteria</taxon>
        <taxon>Acetobacterales</taxon>
        <taxon>Roseomonadaceae</taxon>
        <taxon>Falsiroseomonas</taxon>
    </lineage>
</organism>
<feature type="transmembrane region" description="Helical" evidence="1">
    <location>
        <begin position="147"/>
        <end position="171"/>
    </location>
</feature>
<dbReference type="InterPro" id="IPR027788">
    <property type="entry name" value="Alpha/beta-hydrolase_N_dom"/>
</dbReference>
<comment type="caution">
    <text evidence="4">The sequence shown here is derived from an EMBL/GenBank/DDBJ whole genome shotgun (WGS) entry which is preliminary data.</text>
</comment>
<keyword evidence="1" id="KW-0812">Transmembrane</keyword>
<name>A0A6M1LV34_9PROT</name>
<evidence type="ECO:0000313" key="5">
    <source>
        <dbReference type="Proteomes" id="UP000475385"/>
    </source>
</evidence>
<feature type="transmembrane region" description="Helical" evidence="1">
    <location>
        <begin position="64"/>
        <end position="85"/>
    </location>
</feature>
<feature type="domain" description="Alpha/beta-hydrolase catalytic" evidence="2">
    <location>
        <begin position="239"/>
        <end position="526"/>
    </location>
</feature>
<keyword evidence="1" id="KW-1133">Transmembrane helix</keyword>
<dbReference type="InterPro" id="IPR012037">
    <property type="entry name" value="Alpha/beta-hydrolase_fam"/>
</dbReference>
<dbReference type="Pfam" id="PF15420">
    <property type="entry name" value="Abhydrolase_9_N"/>
    <property type="match status" value="1"/>
</dbReference>
<dbReference type="Proteomes" id="UP000475385">
    <property type="component" value="Unassembled WGS sequence"/>
</dbReference>
<evidence type="ECO:0000259" key="3">
    <source>
        <dbReference type="Pfam" id="PF15420"/>
    </source>
</evidence>
<proteinExistence type="predicted"/>
<dbReference type="InterPro" id="IPR027787">
    <property type="entry name" value="Alpha/beta-hydrolase_catalytic"/>
</dbReference>
<feature type="transmembrane region" description="Helical" evidence="1">
    <location>
        <begin position="105"/>
        <end position="126"/>
    </location>
</feature>
<protein>
    <recommendedName>
        <fullName evidence="6">Alpha/beta-hydrolase family protein</fullName>
    </recommendedName>
</protein>
<reference evidence="4 5" key="1">
    <citation type="submission" date="2020-03" db="EMBL/GenBank/DDBJ databases">
        <title>Roseomonas stagni sp. nov., isolated from pond water in Japan.</title>
        <authorList>
            <person name="Furuhata K."/>
            <person name="Miyamoto H."/>
            <person name="Goto K."/>
        </authorList>
    </citation>
    <scope>NUCLEOTIDE SEQUENCE [LARGE SCALE GENOMIC DNA]</scope>
    <source>
        <strain evidence="4 5">PeD5</strain>
    </source>
</reference>
<evidence type="ECO:0000313" key="4">
    <source>
        <dbReference type="EMBL" id="NGM23873.1"/>
    </source>
</evidence>
<sequence>MGVWLGTLFFAASLTPSLVPRDVLPQGLLSGASFALGYGIGVALRALWRFLGLRDIESLPLGRLLKLAAALACLGILSAFLWRASAWQDSVRLPMGLPPVEDHRPLILGLVAAATGTALILLGRLFRLIARHAARQAGRVAPPRLSTLAGIAAAAGLFWAIGDGVLLRAGLHALDASYSRRDARIDDGVAPPSDPLKAGSVASLLRWQDLGWMGRAAIAAGPDRAAIEAFTGQPAQEPLRIYVGLNAAEGMEERVDLAFREMLRIGAFDRSILVIVTPTGTGRIYPASQMPLEYLHHGDVATVAVQYSYTASWLTLLADPTYGAETARHLFRRVYDHWLTLPEASRPRLYLHGLSLGALYSDLSVDLFDVIGAPFQGALWSGPPFNSRTWRQATDQRQPDSPAWLPRFRDGSVVRFTGQENRLDEATAPWGPLRIVYLQYASDPVTFFEPNAAFRAPAWMRGPRGPDVSPELRWYPLVTFLQLAFDMVLSGSTPMGHGHLYAPEHYVDGWVAVTEPPGWTPERIEALKRHLRAAIDAG</sequence>
<feature type="transmembrane region" description="Helical" evidence="1">
    <location>
        <begin position="31"/>
        <end position="52"/>
    </location>
</feature>
<accession>A0A6M1LV34</accession>
<dbReference type="Pfam" id="PF10081">
    <property type="entry name" value="Abhydrolase_9"/>
    <property type="match status" value="1"/>
</dbReference>
<keyword evidence="5" id="KW-1185">Reference proteome</keyword>
<evidence type="ECO:0000259" key="2">
    <source>
        <dbReference type="Pfam" id="PF10081"/>
    </source>
</evidence>
<dbReference type="PIRSF" id="PIRSF007542">
    <property type="entry name" value="UCP007542"/>
    <property type="match status" value="1"/>
</dbReference>
<dbReference type="AlphaFoldDB" id="A0A6M1LV34"/>
<keyword evidence="1" id="KW-0472">Membrane</keyword>
<dbReference type="EMBL" id="JAAIKB010000020">
    <property type="protein sequence ID" value="NGM23873.1"/>
    <property type="molecule type" value="Genomic_DNA"/>
</dbReference>
<gene>
    <name evidence="4" type="ORF">G3576_27960</name>
</gene>
<evidence type="ECO:0008006" key="6">
    <source>
        <dbReference type="Google" id="ProtNLM"/>
    </source>
</evidence>